<accession>A0A6I3U4G3</accession>
<name>A0A6I3U4G3_STREE</name>
<dbReference type="Proteomes" id="UP000469505">
    <property type="component" value="Unassembled WGS sequence"/>
</dbReference>
<proteinExistence type="predicted"/>
<comment type="caution">
    <text evidence="1">The sequence shown here is derived from an EMBL/GenBank/DDBJ whole genome shotgun (WGS) entry which is preliminary data.</text>
</comment>
<protein>
    <submittedName>
        <fullName evidence="1">Sugar-binding protein</fullName>
    </submittedName>
</protein>
<organism evidence="1 2">
    <name type="scientific">Streptococcus pneumoniae</name>
    <dbReference type="NCBI Taxonomy" id="1313"/>
    <lineage>
        <taxon>Bacteria</taxon>
        <taxon>Bacillati</taxon>
        <taxon>Bacillota</taxon>
        <taxon>Bacilli</taxon>
        <taxon>Lactobacillales</taxon>
        <taxon>Streptococcaceae</taxon>
        <taxon>Streptococcus</taxon>
    </lineage>
</organism>
<evidence type="ECO:0000313" key="1">
    <source>
        <dbReference type="EMBL" id="MTV87953.1"/>
    </source>
</evidence>
<sequence>MAFEELNTAESRKKHLGIIEDVLAVNSYSTPLVTSNDAVTLQGRSFTVATGNTTELKDYKRNKDNEFDHVEVEEKVYTLDEEKYWGRFVDQLDERDSNG</sequence>
<gene>
    <name evidence="1" type="ORF">GM543_10755</name>
</gene>
<dbReference type="AlphaFoldDB" id="A0A6I3U4G3"/>
<feature type="non-terminal residue" evidence="1">
    <location>
        <position position="99"/>
    </location>
</feature>
<evidence type="ECO:0000313" key="2">
    <source>
        <dbReference type="Proteomes" id="UP000469505"/>
    </source>
</evidence>
<dbReference type="EMBL" id="WNHX01000147">
    <property type="protein sequence ID" value="MTV87953.1"/>
    <property type="molecule type" value="Genomic_DNA"/>
</dbReference>
<reference evidence="1 2" key="1">
    <citation type="submission" date="2019-11" db="EMBL/GenBank/DDBJ databases">
        <title>Growth characteristics of pneumococcus vary with the chemical composition of the capsule and with environmental conditions.</title>
        <authorList>
            <person name="Tothpal A."/>
            <person name="Desobry K."/>
            <person name="Joshi S."/>
            <person name="Wyllie A.L."/>
            <person name="Weinberger D.M."/>
        </authorList>
    </citation>
    <scope>NUCLEOTIDE SEQUENCE [LARGE SCALE GENOMIC DNA]</scope>
    <source>
        <strain evidence="2">pnumococcus35B</strain>
    </source>
</reference>